<protein>
    <submittedName>
        <fullName evidence="1">Uncharacterized protein</fullName>
    </submittedName>
</protein>
<sequence length="228" mass="25232">MASYSSSASDENFVGAANAHYTAHELLLAAGATLAQSHHGAMAHQPTRRSDTESYHFAIEYSDTDAVAYVQPWDYTASSSVPETLGPGAIRGSERWQSTYPNHDTILDSCEPINNEITISELGFEWHSTPFVQQCDASTLSPPDHYQEPGSGRVRFTSAEDNLILSLRKSGQSWKKIAQQLPGRSPGALQVRYSTKLRSRRDASNQVMPILTSVNHWFNVLITFITLM</sequence>
<reference evidence="1" key="1">
    <citation type="submission" date="2022-07" db="EMBL/GenBank/DDBJ databases">
        <title>Genome Sequence of Lecanicillium saksenae.</title>
        <authorList>
            <person name="Buettner E."/>
        </authorList>
    </citation>
    <scope>NUCLEOTIDE SEQUENCE</scope>
    <source>
        <strain evidence="1">VT-O1</strain>
    </source>
</reference>
<evidence type="ECO:0000313" key="1">
    <source>
        <dbReference type="EMBL" id="KAJ3493711.1"/>
    </source>
</evidence>
<dbReference type="EMBL" id="JANAKD010000458">
    <property type="protein sequence ID" value="KAJ3493711.1"/>
    <property type="molecule type" value="Genomic_DNA"/>
</dbReference>
<comment type="caution">
    <text evidence="1">The sequence shown here is derived from an EMBL/GenBank/DDBJ whole genome shotgun (WGS) entry which is preliminary data.</text>
</comment>
<accession>A0ACC1QWL9</accession>
<dbReference type="Proteomes" id="UP001148737">
    <property type="component" value="Unassembled WGS sequence"/>
</dbReference>
<keyword evidence="2" id="KW-1185">Reference proteome</keyword>
<gene>
    <name evidence="1" type="ORF">NLG97_g4561</name>
</gene>
<evidence type="ECO:0000313" key="2">
    <source>
        <dbReference type="Proteomes" id="UP001148737"/>
    </source>
</evidence>
<proteinExistence type="predicted"/>
<name>A0ACC1QWL9_9HYPO</name>
<organism evidence="1 2">
    <name type="scientific">Lecanicillium saksenae</name>
    <dbReference type="NCBI Taxonomy" id="468837"/>
    <lineage>
        <taxon>Eukaryota</taxon>
        <taxon>Fungi</taxon>
        <taxon>Dikarya</taxon>
        <taxon>Ascomycota</taxon>
        <taxon>Pezizomycotina</taxon>
        <taxon>Sordariomycetes</taxon>
        <taxon>Hypocreomycetidae</taxon>
        <taxon>Hypocreales</taxon>
        <taxon>Cordycipitaceae</taxon>
        <taxon>Lecanicillium</taxon>
    </lineage>
</organism>